<accession>A0ABD2BMX6</accession>
<dbReference type="EMBL" id="JAUDFV010000074">
    <property type="protein sequence ID" value="KAL2733960.1"/>
    <property type="molecule type" value="Genomic_DNA"/>
</dbReference>
<keyword evidence="1" id="KW-0812">Transmembrane</keyword>
<proteinExistence type="predicted"/>
<reference evidence="2 3" key="1">
    <citation type="journal article" date="2024" name="Ann. Entomol. Soc. Am.">
        <title>Genomic analyses of the southern and eastern yellowjacket wasps (Hymenoptera: Vespidae) reveal evolutionary signatures of social life.</title>
        <authorList>
            <person name="Catto M.A."/>
            <person name="Caine P.B."/>
            <person name="Orr S.E."/>
            <person name="Hunt B.G."/>
            <person name="Goodisman M.A.D."/>
        </authorList>
    </citation>
    <scope>NUCLEOTIDE SEQUENCE [LARGE SCALE GENOMIC DNA]</scope>
    <source>
        <strain evidence="2">233</strain>
        <tissue evidence="2">Head and thorax</tissue>
    </source>
</reference>
<sequence>MMDHSISLLRRSALAFVTICIFSIRFKFLQLSSPPSLNFKLKSNHCIFLLKLKSSLCVLKF</sequence>
<comment type="caution">
    <text evidence="2">The sequence shown here is derived from an EMBL/GenBank/DDBJ whole genome shotgun (WGS) entry which is preliminary data.</text>
</comment>
<protein>
    <submittedName>
        <fullName evidence="2">Uncharacterized protein</fullName>
    </submittedName>
</protein>
<keyword evidence="1" id="KW-0472">Membrane</keyword>
<dbReference type="AlphaFoldDB" id="A0ABD2BMX6"/>
<evidence type="ECO:0000313" key="2">
    <source>
        <dbReference type="EMBL" id="KAL2733960.1"/>
    </source>
</evidence>
<dbReference type="Proteomes" id="UP001607302">
    <property type="component" value="Unassembled WGS sequence"/>
</dbReference>
<organism evidence="2 3">
    <name type="scientific">Vespula squamosa</name>
    <name type="common">Southern yellow jacket</name>
    <name type="synonym">Wasp</name>
    <dbReference type="NCBI Taxonomy" id="30214"/>
    <lineage>
        <taxon>Eukaryota</taxon>
        <taxon>Metazoa</taxon>
        <taxon>Ecdysozoa</taxon>
        <taxon>Arthropoda</taxon>
        <taxon>Hexapoda</taxon>
        <taxon>Insecta</taxon>
        <taxon>Pterygota</taxon>
        <taxon>Neoptera</taxon>
        <taxon>Endopterygota</taxon>
        <taxon>Hymenoptera</taxon>
        <taxon>Apocrita</taxon>
        <taxon>Aculeata</taxon>
        <taxon>Vespoidea</taxon>
        <taxon>Vespidae</taxon>
        <taxon>Vespinae</taxon>
        <taxon>Vespula</taxon>
    </lineage>
</organism>
<feature type="transmembrane region" description="Helical" evidence="1">
    <location>
        <begin position="12"/>
        <end position="29"/>
    </location>
</feature>
<name>A0ABD2BMX6_VESSQ</name>
<evidence type="ECO:0000313" key="3">
    <source>
        <dbReference type="Proteomes" id="UP001607302"/>
    </source>
</evidence>
<keyword evidence="1" id="KW-1133">Transmembrane helix</keyword>
<evidence type="ECO:0000256" key="1">
    <source>
        <dbReference type="SAM" id="Phobius"/>
    </source>
</evidence>
<gene>
    <name evidence="2" type="ORF">V1478_003658</name>
</gene>
<keyword evidence="3" id="KW-1185">Reference proteome</keyword>